<dbReference type="GO" id="GO:0003700">
    <property type="term" value="F:DNA-binding transcription factor activity"/>
    <property type="evidence" value="ECO:0007669"/>
    <property type="project" value="TreeGrafter"/>
</dbReference>
<evidence type="ECO:0000313" key="8">
    <source>
        <dbReference type="Proteomes" id="UP000291301"/>
    </source>
</evidence>
<dbReference type="RefSeq" id="WP_131570334.1">
    <property type="nucleotide sequence ID" value="NZ_JAINFK010000005.1"/>
</dbReference>
<feature type="domain" description="HTH iclR-type" evidence="5">
    <location>
        <begin position="24"/>
        <end position="85"/>
    </location>
</feature>
<keyword evidence="1" id="KW-0805">Transcription regulation</keyword>
<gene>
    <name evidence="7" type="ORF">E0D97_14785</name>
</gene>
<keyword evidence="8" id="KW-1185">Reference proteome</keyword>
<keyword evidence="2" id="KW-0238">DNA-binding</keyword>
<dbReference type="Gene3D" id="3.30.450.40">
    <property type="match status" value="1"/>
</dbReference>
<dbReference type="PROSITE" id="PS51078">
    <property type="entry name" value="ICLR_ED"/>
    <property type="match status" value="1"/>
</dbReference>
<dbReference type="PANTHER" id="PTHR30136:SF24">
    <property type="entry name" value="HTH-TYPE TRANSCRIPTIONAL REPRESSOR ALLR"/>
    <property type="match status" value="1"/>
</dbReference>
<protein>
    <submittedName>
        <fullName evidence="7">IclR family transcriptional regulator</fullName>
    </submittedName>
</protein>
<dbReference type="Pfam" id="PF01614">
    <property type="entry name" value="IclR_C"/>
    <property type="match status" value="1"/>
</dbReference>
<dbReference type="GO" id="GO:0045892">
    <property type="term" value="P:negative regulation of DNA-templated transcription"/>
    <property type="evidence" value="ECO:0007669"/>
    <property type="project" value="TreeGrafter"/>
</dbReference>
<dbReference type="GO" id="GO:0003677">
    <property type="term" value="F:DNA binding"/>
    <property type="evidence" value="ECO:0007669"/>
    <property type="project" value="UniProtKB-KW"/>
</dbReference>
<keyword evidence="3" id="KW-0804">Transcription</keyword>
<sequence>MAKTMSRARGRPKSFHDKTESVTIQSLDRALAVLKIVSDGSGMSLTEIAEAGDQSPATVYRILTTFGLHAVVDFDERTQLWHVGAGAFRIGSSFLRRTRLVEQSRVVMERMMVESGETANLAIIDHGEVIFISQIETHEPIRAFFRPGTRGPVHASGIGKAILAYQPIEQARATLRGGALEMFTDHTIVAENTLLEELDTIRSRGWAVDDEERTNGMRCIAAPIFNQFAEAVAGVSVSGPTVRMTGGRDAALGELVRQAADEITDAIGGRLPG</sequence>
<dbReference type="InterPro" id="IPR005471">
    <property type="entry name" value="Tscrpt_reg_IclR_N"/>
</dbReference>
<dbReference type="Gene3D" id="1.10.10.10">
    <property type="entry name" value="Winged helix-like DNA-binding domain superfamily/Winged helix DNA-binding domain"/>
    <property type="match status" value="1"/>
</dbReference>
<evidence type="ECO:0000256" key="2">
    <source>
        <dbReference type="ARBA" id="ARBA00023125"/>
    </source>
</evidence>
<dbReference type="SMART" id="SM00346">
    <property type="entry name" value="HTH_ICLR"/>
    <property type="match status" value="1"/>
</dbReference>
<feature type="compositionally biased region" description="Basic residues" evidence="4">
    <location>
        <begin position="1"/>
        <end position="13"/>
    </location>
</feature>
<evidence type="ECO:0000256" key="3">
    <source>
        <dbReference type="ARBA" id="ARBA00023163"/>
    </source>
</evidence>
<evidence type="ECO:0000256" key="1">
    <source>
        <dbReference type="ARBA" id="ARBA00023015"/>
    </source>
</evidence>
<evidence type="ECO:0000259" key="6">
    <source>
        <dbReference type="PROSITE" id="PS51078"/>
    </source>
</evidence>
<dbReference type="SUPFAM" id="SSF55781">
    <property type="entry name" value="GAF domain-like"/>
    <property type="match status" value="1"/>
</dbReference>
<dbReference type="InterPro" id="IPR036388">
    <property type="entry name" value="WH-like_DNA-bd_sf"/>
</dbReference>
<evidence type="ECO:0000313" key="7">
    <source>
        <dbReference type="EMBL" id="TCD12286.1"/>
    </source>
</evidence>
<dbReference type="SUPFAM" id="SSF46785">
    <property type="entry name" value="Winged helix' DNA-binding domain"/>
    <property type="match status" value="1"/>
</dbReference>
<dbReference type="InterPro" id="IPR014757">
    <property type="entry name" value="Tscrpt_reg_IclR_C"/>
</dbReference>
<dbReference type="OrthoDB" id="9807558at2"/>
<feature type="domain" description="IclR-ED" evidence="6">
    <location>
        <begin position="86"/>
        <end position="269"/>
    </location>
</feature>
<name>A0A4R0P8G4_9HYPH</name>
<dbReference type="Pfam" id="PF09339">
    <property type="entry name" value="HTH_IclR"/>
    <property type="match status" value="1"/>
</dbReference>
<dbReference type="InterPro" id="IPR054844">
    <property type="entry name" value="TransRegBhcR"/>
</dbReference>
<dbReference type="InterPro" id="IPR050707">
    <property type="entry name" value="HTH_MetabolicPath_Reg"/>
</dbReference>
<evidence type="ECO:0000256" key="4">
    <source>
        <dbReference type="SAM" id="MobiDB-lite"/>
    </source>
</evidence>
<dbReference type="Proteomes" id="UP000291301">
    <property type="component" value="Unassembled WGS sequence"/>
</dbReference>
<dbReference type="AlphaFoldDB" id="A0A4R0P8G4"/>
<dbReference type="InterPro" id="IPR029016">
    <property type="entry name" value="GAF-like_dom_sf"/>
</dbReference>
<dbReference type="NCBIfam" id="NF045644">
    <property type="entry name" value="TransRegBhcR"/>
    <property type="match status" value="1"/>
</dbReference>
<organism evidence="7 8">
    <name type="scientific">Oricola cellulosilytica</name>
    <dbReference type="NCBI Taxonomy" id="1429082"/>
    <lineage>
        <taxon>Bacteria</taxon>
        <taxon>Pseudomonadati</taxon>
        <taxon>Pseudomonadota</taxon>
        <taxon>Alphaproteobacteria</taxon>
        <taxon>Hyphomicrobiales</taxon>
        <taxon>Ahrensiaceae</taxon>
        <taxon>Oricola</taxon>
    </lineage>
</organism>
<feature type="region of interest" description="Disordered" evidence="4">
    <location>
        <begin position="1"/>
        <end position="20"/>
    </location>
</feature>
<dbReference type="InterPro" id="IPR036390">
    <property type="entry name" value="WH_DNA-bd_sf"/>
</dbReference>
<dbReference type="EMBL" id="SJST01000007">
    <property type="protein sequence ID" value="TCD12286.1"/>
    <property type="molecule type" value="Genomic_DNA"/>
</dbReference>
<comment type="caution">
    <text evidence="7">The sequence shown here is derived from an EMBL/GenBank/DDBJ whole genome shotgun (WGS) entry which is preliminary data.</text>
</comment>
<dbReference type="PANTHER" id="PTHR30136">
    <property type="entry name" value="HELIX-TURN-HELIX TRANSCRIPTIONAL REGULATOR, ICLR FAMILY"/>
    <property type="match status" value="1"/>
</dbReference>
<reference evidence="7 8" key="1">
    <citation type="journal article" date="2015" name="Antonie Van Leeuwenhoek">
        <title>Oricola cellulosilytica gen. nov., sp. nov., a cellulose-degrading bacterium of the family Phyllobacteriaceae isolated from surface seashore water, and emended descriptions of Mesorhizobium loti and Phyllobacterium myrsinacearum.</title>
        <authorList>
            <person name="Hameed A."/>
            <person name="Shahina M."/>
            <person name="Lai W.A."/>
            <person name="Lin S.Y."/>
            <person name="Young L.S."/>
            <person name="Liu Y.C."/>
            <person name="Hsu Y.H."/>
            <person name="Young C.C."/>
        </authorList>
    </citation>
    <scope>NUCLEOTIDE SEQUENCE [LARGE SCALE GENOMIC DNA]</scope>
    <source>
        <strain evidence="7 8">KCTC 52183</strain>
    </source>
</reference>
<evidence type="ECO:0000259" key="5">
    <source>
        <dbReference type="PROSITE" id="PS51077"/>
    </source>
</evidence>
<accession>A0A4R0P8G4</accession>
<dbReference type="PROSITE" id="PS51077">
    <property type="entry name" value="HTH_ICLR"/>
    <property type="match status" value="1"/>
</dbReference>
<proteinExistence type="predicted"/>